<dbReference type="SMART" id="SM00382">
    <property type="entry name" value="AAA"/>
    <property type="match status" value="1"/>
</dbReference>
<dbReference type="InterPro" id="IPR027417">
    <property type="entry name" value="P-loop_NTPase"/>
</dbReference>
<gene>
    <name evidence="8" type="ordered locus">Glov_1300</name>
</gene>
<keyword evidence="3" id="KW-0805">Transcription regulation</keyword>
<dbReference type="EMBL" id="CP001089">
    <property type="protein sequence ID" value="ACD95021.1"/>
    <property type="molecule type" value="Genomic_DNA"/>
</dbReference>
<dbReference type="InterPro" id="IPR025944">
    <property type="entry name" value="Sigma_54_int_dom_CS"/>
</dbReference>
<dbReference type="Gene3D" id="1.10.8.60">
    <property type="match status" value="1"/>
</dbReference>
<dbReference type="eggNOG" id="COG3829">
    <property type="taxonomic scope" value="Bacteria"/>
</dbReference>
<evidence type="ECO:0000259" key="7">
    <source>
        <dbReference type="PROSITE" id="PS50045"/>
    </source>
</evidence>
<dbReference type="Gene3D" id="1.10.10.60">
    <property type="entry name" value="Homeodomain-like"/>
    <property type="match status" value="1"/>
</dbReference>
<keyword evidence="4" id="KW-0238">DNA-binding</keyword>
<evidence type="ECO:0000256" key="1">
    <source>
        <dbReference type="ARBA" id="ARBA00022741"/>
    </source>
</evidence>
<keyword evidence="1" id="KW-0547">Nucleotide-binding</keyword>
<dbReference type="Gene3D" id="3.40.50.300">
    <property type="entry name" value="P-loop containing nucleotide triphosphate hydrolases"/>
    <property type="match status" value="1"/>
</dbReference>
<dbReference type="RefSeq" id="WP_012469367.1">
    <property type="nucleotide sequence ID" value="NC_010814.1"/>
</dbReference>
<dbReference type="InterPro" id="IPR009057">
    <property type="entry name" value="Homeodomain-like_sf"/>
</dbReference>
<dbReference type="STRING" id="398767.Glov_1300"/>
<dbReference type="Pfam" id="PF13185">
    <property type="entry name" value="GAF_2"/>
    <property type="match status" value="1"/>
</dbReference>
<dbReference type="Gene3D" id="3.30.450.40">
    <property type="match status" value="1"/>
</dbReference>
<dbReference type="GO" id="GO:0005524">
    <property type="term" value="F:ATP binding"/>
    <property type="evidence" value="ECO:0007669"/>
    <property type="project" value="UniProtKB-KW"/>
</dbReference>
<dbReference type="PROSITE" id="PS00688">
    <property type="entry name" value="SIGMA54_INTERACT_3"/>
    <property type="match status" value="1"/>
</dbReference>
<dbReference type="SUPFAM" id="SSF46689">
    <property type="entry name" value="Homeodomain-like"/>
    <property type="match status" value="1"/>
</dbReference>
<keyword evidence="2" id="KW-0067">ATP-binding</keyword>
<evidence type="ECO:0000256" key="6">
    <source>
        <dbReference type="ARBA" id="ARBA00023163"/>
    </source>
</evidence>
<evidence type="ECO:0000256" key="3">
    <source>
        <dbReference type="ARBA" id="ARBA00023015"/>
    </source>
</evidence>
<dbReference type="Proteomes" id="UP000002420">
    <property type="component" value="Chromosome"/>
</dbReference>
<dbReference type="PROSITE" id="PS00676">
    <property type="entry name" value="SIGMA54_INTERACT_2"/>
    <property type="match status" value="1"/>
</dbReference>
<evidence type="ECO:0000313" key="8">
    <source>
        <dbReference type="EMBL" id="ACD95021.1"/>
    </source>
</evidence>
<dbReference type="KEGG" id="glo:Glov_1300"/>
<dbReference type="InterPro" id="IPR025662">
    <property type="entry name" value="Sigma_54_int_dom_ATP-bd_1"/>
</dbReference>
<dbReference type="HOGENOM" id="CLU_000445_95_2_7"/>
<dbReference type="PANTHER" id="PTHR32071:SF117">
    <property type="entry name" value="PTS-DEPENDENT DIHYDROXYACETONE KINASE OPERON REGULATORY PROTEIN-RELATED"/>
    <property type="match status" value="1"/>
</dbReference>
<name>B3E7N9_TRIL1</name>
<dbReference type="InterPro" id="IPR029016">
    <property type="entry name" value="GAF-like_dom_sf"/>
</dbReference>
<dbReference type="InterPro" id="IPR003593">
    <property type="entry name" value="AAA+_ATPase"/>
</dbReference>
<dbReference type="Pfam" id="PF25601">
    <property type="entry name" value="AAA_lid_14"/>
    <property type="match status" value="1"/>
</dbReference>
<dbReference type="PANTHER" id="PTHR32071">
    <property type="entry name" value="TRANSCRIPTIONAL REGULATORY PROTEIN"/>
    <property type="match status" value="1"/>
</dbReference>
<evidence type="ECO:0000256" key="4">
    <source>
        <dbReference type="ARBA" id="ARBA00023125"/>
    </source>
</evidence>
<dbReference type="CDD" id="cd00009">
    <property type="entry name" value="AAA"/>
    <property type="match status" value="1"/>
</dbReference>
<dbReference type="PROSITE" id="PS50045">
    <property type="entry name" value="SIGMA54_INTERACT_4"/>
    <property type="match status" value="1"/>
</dbReference>
<dbReference type="OrthoDB" id="9814761at2"/>
<dbReference type="PROSITE" id="PS00675">
    <property type="entry name" value="SIGMA54_INTERACT_1"/>
    <property type="match status" value="1"/>
</dbReference>
<dbReference type="InterPro" id="IPR025943">
    <property type="entry name" value="Sigma_54_int_dom_ATP-bd_2"/>
</dbReference>
<dbReference type="SUPFAM" id="SSF52540">
    <property type="entry name" value="P-loop containing nucleoside triphosphate hydrolases"/>
    <property type="match status" value="1"/>
</dbReference>
<dbReference type="GO" id="GO:0003677">
    <property type="term" value="F:DNA binding"/>
    <property type="evidence" value="ECO:0007669"/>
    <property type="project" value="UniProtKB-KW"/>
</dbReference>
<dbReference type="SUPFAM" id="SSF55781">
    <property type="entry name" value="GAF domain-like"/>
    <property type="match status" value="1"/>
</dbReference>
<dbReference type="InterPro" id="IPR002078">
    <property type="entry name" value="Sigma_54_int"/>
</dbReference>
<protein>
    <submittedName>
        <fullName evidence="8">Putative phytochrome sensor protein</fullName>
    </submittedName>
</protein>
<organism evidence="8 9">
    <name type="scientific">Trichlorobacter lovleyi (strain ATCC BAA-1151 / DSM 17278 / SZ)</name>
    <name type="common">Geobacter lovleyi</name>
    <dbReference type="NCBI Taxonomy" id="398767"/>
    <lineage>
        <taxon>Bacteria</taxon>
        <taxon>Pseudomonadati</taxon>
        <taxon>Thermodesulfobacteriota</taxon>
        <taxon>Desulfuromonadia</taxon>
        <taxon>Geobacterales</taxon>
        <taxon>Geobacteraceae</taxon>
        <taxon>Trichlorobacter</taxon>
    </lineage>
</organism>
<keyword evidence="9" id="KW-1185">Reference proteome</keyword>
<proteinExistence type="predicted"/>
<sequence length="518" mass="57908">MTVNKEEFFREMTLRMSSSLDINIVLKLVLEYLQRFMPLNQVHLSYAADGQLAESNTSNCVALANDGMYPDIRCHASQPSKIQQWVLKQKRPFMDKDILVVNDCQHIASGPDSASSLIVPLRIDTKLIGFLWLWAMGENRFNADHADLLESVAAPFALALSNVNSYASLLKNRETIIDDNRFLNNELLSQAEGRIIGASMGLRDVMILVQQVARQNTTVLIVGETGTGKEGIANAIHFASPRKDGPFIKINCGAIAENLIDDELFGHEKGAFTGATSEKRGRFERANGGTFFLDEIGELPLQSQVRLLRVLQNKVISRVGGEKPIPVDVRIIAATNRDLKQMVAEGRFREDLWFRLEVFPISIPPLRQRKEDIPALIRHFVTQKSKELNIAPSPAVAPGAYERLMSYGWPGNVRELENMVERELIRYQGGLLRFDCLLLEEKCREAAAVSNNIETSTRPLSLDEAMCLHINNVLEMTNNKIHGTNGAAELLGINPSTLRGRMRNLGILHGTRNAKRTK</sequence>
<feature type="domain" description="Sigma-54 factor interaction" evidence="7">
    <location>
        <begin position="195"/>
        <end position="425"/>
    </location>
</feature>
<dbReference type="AlphaFoldDB" id="B3E7N9"/>
<keyword evidence="5" id="KW-0010">Activator</keyword>
<accession>B3E7N9</accession>
<evidence type="ECO:0000313" key="9">
    <source>
        <dbReference type="Proteomes" id="UP000002420"/>
    </source>
</evidence>
<reference evidence="8 9" key="1">
    <citation type="submission" date="2008-05" db="EMBL/GenBank/DDBJ databases">
        <title>Complete sequence of chromosome of Geobacter lovleyi SZ.</title>
        <authorList>
            <consortium name="US DOE Joint Genome Institute"/>
            <person name="Lucas S."/>
            <person name="Copeland A."/>
            <person name="Lapidus A."/>
            <person name="Glavina del Rio T."/>
            <person name="Dalin E."/>
            <person name="Tice H."/>
            <person name="Bruce D."/>
            <person name="Goodwin L."/>
            <person name="Pitluck S."/>
            <person name="Chertkov O."/>
            <person name="Meincke L."/>
            <person name="Brettin T."/>
            <person name="Detter J.C."/>
            <person name="Han C."/>
            <person name="Tapia R."/>
            <person name="Kuske C.R."/>
            <person name="Schmutz J."/>
            <person name="Larimer F."/>
            <person name="Land M."/>
            <person name="Hauser L."/>
            <person name="Kyrpides N."/>
            <person name="Mikhailova N."/>
            <person name="Sung Y."/>
            <person name="Fletcher K.E."/>
            <person name="Ritalahti K.M."/>
            <person name="Loeffler F.E."/>
            <person name="Richardson P."/>
        </authorList>
    </citation>
    <scope>NUCLEOTIDE SEQUENCE [LARGE SCALE GENOMIC DNA]</scope>
    <source>
        <strain evidence="9">ATCC BAA-1151 / DSM 17278 / SZ</strain>
    </source>
</reference>
<dbReference type="Pfam" id="PF00158">
    <property type="entry name" value="Sigma54_activat"/>
    <property type="match status" value="1"/>
</dbReference>
<evidence type="ECO:0000256" key="5">
    <source>
        <dbReference type="ARBA" id="ARBA00023159"/>
    </source>
</evidence>
<dbReference type="InterPro" id="IPR003018">
    <property type="entry name" value="GAF"/>
</dbReference>
<keyword evidence="6" id="KW-0804">Transcription</keyword>
<dbReference type="GO" id="GO:0006355">
    <property type="term" value="P:regulation of DNA-templated transcription"/>
    <property type="evidence" value="ECO:0007669"/>
    <property type="project" value="InterPro"/>
</dbReference>
<dbReference type="FunFam" id="3.40.50.300:FF:000006">
    <property type="entry name" value="DNA-binding transcriptional regulator NtrC"/>
    <property type="match status" value="1"/>
</dbReference>
<evidence type="ECO:0000256" key="2">
    <source>
        <dbReference type="ARBA" id="ARBA00022840"/>
    </source>
</evidence>
<dbReference type="SMART" id="SM00065">
    <property type="entry name" value="GAF"/>
    <property type="match status" value="1"/>
</dbReference>
<dbReference type="InterPro" id="IPR058031">
    <property type="entry name" value="AAA_lid_NorR"/>
</dbReference>